<keyword evidence="7" id="KW-1185">Reference proteome</keyword>
<keyword evidence="4 6" id="KW-0067">ATP-binding</keyword>
<organism evidence="6 7">
    <name type="scientific">Nocardia alba</name>
    <dbReference type="NCBI Taxonomy" id="225051"/>
    <lineage>
        <taxon>Bacteria</taxon>
        <taxon>Bacillati</taxon>
        <taxon>Actinomycetota</taxon>
        <taxon>Actinomycetes</taxon>
        <taxon>Mycobacteriales</taxon>
        <taxon>Nocardiaceae</taxon>
        <taxon>Nocardia</taxon>
    </lineage>
</organism>
<evidence type="ECO:0000256" key="3">
    <source>
        <dbReference type="ARBA" id="ARBA00022741"/>
    </source>
</evidence>
<dbReference type="AlphaFoldDB" id="A0A4R1FMR1"/>
<evidence type="ECO:0000256" key="1">
    <source>
        <dbReference type="ARBA" id="ARBA00005417"/>
    </source>
</evidence>
<evidence type="ECO:0000256" key="4">
    <source>
        <dbReference type="ARBA" id="ARBA00022840"/>
    </source>
</evidence>
<accession>A0A4R1FMR1</accession>
<dbReference type="RefSeq" id="WP_067456591.1">
    <property type="nucleotide sequence ID" value="NZ_SMFR01000005.1"/>
</dbReference>
<comment type="similarity">
    <text evidence="1">Belongs to the ABC transporter superfamily.</text>
</comment>
<dbReference type="InterPro" id="IPR027417">
    <property type="entry name" value="P-loop_NTPase"/>
</dbReference>
<dbReference type="NCBIfam" id="NF040873">
    <property type="entry name" value="AztA"/>
    <property type="match status" value="1"/>
</dbReference>
<evidence type="ECO:0000313" key="7">
    <source>
        <dbReference type="Proteomes" id="UP000294856"/>
    </source>
</evidence>
<dbReference type="SUPFAM" id="SSF52540">
    <property type="entry name" value="P-loop containing nucleoside triphosphate hydrolases"/>
    <property type="match status" value="1"/>
</dbReference>
<proteinExistence type="inferred from homology"/>
<dbReference type="EMBL" id="SMFR01000005">
    <property type="protein sequence ID" value="TCJ93508.1"/>
    <property type="molecule type" value="Genomic_DNA"/>
</dbReference>
<evidence type="ECO:0000313" key="6">
    <source>
        <dbReference type="EMBL" id="TCJ93508.1"/>
    </source>
</evidence>
<reference evidence="6 7" key="1">
    <citation type="submission" date="2019-03" db="EMBL/GenBank/DDBJ databases">
        <title>Genomic Encyclopedia of Type Strains, Phase IV (KMG-IV): sequencing the most valuable type-strain genomes for metagenomic binning, comparative biology and taxonomic classification.</title>
        <authorList>
            <person name="Goeker M."/>
        </authorList>
    </citation>
    <scope>NUCLEOTIDE SEQUENCE [LARGE SCALE GENOMIC DNA]</scope>
    <source>
        <strain evidence="6 7">DSM 44684</strain>
    </source>
</reference>
<evidence type="ECO:0000256" key="2">
    <source>
        <dbReference type="ARBA" id="ARBA00022448"/>
    </source>
</evidence>
<dbReference type="PANTHER" id="PTHR42734:SF5">
    <property type="entry name" value="IRON TRANSPORT SYSTEM ATP-BINDING PROTEIN HI_0361-RELATED"/>
    <property type="match status" value="1"/>
</dbReference>
<dbReference type="Pfam" id="PF00005">
    <property type="entry name" value="ABC_tran"/>
    <property type="match status" value="1"/>
</dbReference>
<dbReference type="GO" id="GO:0016887">
    <property type="term" value="F:ATP hydrolysis activity"/>
    <property type="evidence" value="ECO:0007669"/>
    <property type="project" value="InterPro"/>
</dbReference>
<protein>
    <submittedName>
        <fullName evidence="6">Zinc/manganese transport system ATP-binding protein</fullName>
    </submittedName>
</protein>
<keyword evidence="2" id="KW-0813">Transport</keyword>
<keyword evidence="3" id="KW-0547">Nucleotide-binding</keyword>
<dbReference type="PANTHER" id="PTHR42734">
    <property type="entry name" value="METAL TRANSPORT SYSTEM ATP-BINDING PROTEIN TM_0124-RELATED"/>
    <property type="match status" value="1"/>
</dbReference>
<dbReference type="Gene3D" id="3.40.50.300">
    <property type="entry name" value="P-loop containing nucleotide triphosphate hydrolases"/>
    <property type="match status" value="1"/>
</dbReference>
<dbReference type="InterPro" id="IPR003593">
    <property type="entry name" value="AAA+_ATPase"/>
</dbReference>
<comment type="caution">
    <text evidence="6">The sequence shown here is derived from an EMBL/GenBank/DDBJ whole genome shotgun (WGS) entry which is preliminary data.</text>
</comment>
<dbReference type="OrthoDB" id="5296765at2"/>
<dbReference type="STRING" id="1210063.GCA_001612665_05194"/>
<dbReference type="InterPro" id="IPR047748">
    <property type="entry name" value="AztA-like"/>
</dbReference>
<dbReference type="Proteomes" id="UP000294856">
    <property type="component" value="Unassembled WGS sequence"/>
</dbReference>
<sequence>MQHTDNAAIRIEHLTAGYARQPVLHDVTATIPRGRQTAIVGPNGSGKSTLLGVLAGTVAVRAGAVHRGTARRPAFVVQHTAIPPTLPITVREAVAMGRWAHRGPWRRLTRADREITRICLERMQLTDLATRRLDTLSGGQRQRTLLAQALAQESDLLLLDEPAAGLDEASVAEISRALAQLSAAGVTVVAATHDLDEASRADHCLLLRDGQLEAAGHPEKVLVKA</sequence>
<dbReference type="InterPro" id="IPR050153">
    <property type="entry name" value="Metal_Ion_Import_ABC"/>
</dbReference>
<name>A0A4R1FMR1_9NOCA</name>
<dbReference type="GO" id="GO:0005524">
    <property type="term" value="F:ATP binding"/>
    <property type="evidence" value="ECO:0007669"/>
    <property type="project" value="UniProtKB-KW"/>
</dbReference>
<dbReference type="InterPro" id="IPR003439">
    <property type="entry name" value="ABC_transporter-like_ATP-bd"/>
</dbReference>
<evidence type="ECO:0000259" key="5">
    <source>
        <dbReference type="PROSITE" id="PS50893"/>
    </source>
</evidence>
<feature type="domain" description="ABC transporter" evidence="5">
    <location>
        <begin position="9"/>
        <end position="225"/>
    </location>
</feature>
<dbReference type="SMART" id="SM00382">
    <property type="entry name" value="AAA"/>
    <property type="match status" value="1"/>
</dbReference>
<gene>
    <name evidence="6" type="ORF">DFR71_5355</name>
</gene>
<dbReference type="PROSITE" id="PS50893">
    <property type="entry name" value="ABC_TRANSPORTER_2"/>
    <property type="match status" value="1"/>
</dbReference>